<feature type="domain" description="Solute-binding protein family 5" evidence="5">
    <location>
        <begin position="76"/>
        <end position="436"/>
    </location>
</feature>
<protein>
    <recommendedName>
        <fullName evidence="5">Solute-binding protein family 5 domain-containing protein</fullName>
    </recommendedName>
</protein>
<feature type="chain" id="PRO_5004846379" description="Solute-binding protein family 5 domain-containing protein" evidence="4">
    <location>
        <begin position="27"/>
        <end position="447"/>
    </location>
</feature>
<evidence type="ECO:0000313" key="7">
    <source>
        <dbReference type="Proteomes" id="UP000019140"/>
    </source>
</evidence>
<dbReference type="InterPro" id="IPR030678">
    <property type="entry name" value="Peptide/Ni-bd"/>
</dbReference>
<feature type="non-terminal residue" evidence="6">
    <location>
        <position position="447"/>
    </location>
</feature>
<dbReference type="HOGENOM" id="CLU_017028_7_3_7"/>
<dbReference type="Pfam" id="PF00496">
    <property type="entry name" value="SBP_bac_5"/>
    <property type="match status" value="1"/>
</dbReference>
<dbReference type="GO" id="GO:0043190">
    <property type="term" value="C:ATP-binding cassette (ABC) transporter complex"/>
    <property type="evidence" value="ECO:0007669"/>
    <property type="project" value="InterPro"/>
</dbReference>
<name>W4MAV8_9BACT</name>
<evidence type="ECO:0000256" key="3">
    <source>
        <dbReference type="ARBA" id="ARBA00022729"/>
    </source>
</evidence>
<gene>
    <name evidence="6" type="ORF">ETSY2_12005</name>
</gene>
<dbReference type="GO" id="GO:0015833">
    <property type="term" value="P:peptide transport"/>
    <property type="evidence" value="ECO:0007669"/>
    <property type="project" value="TreeGrafter"/>
</dbReference>
<evidence type="ECO:0000313" key="6">
    <source>
        <dbReference type="EMBL" id="ETX07290.1"/>
    </source>
</evidence>
<proteinExistence type="inferred from homology"/>
<dbReference type="Gene3D" id="3.10.105.10">
    <property type="entry name" value="Dipeptide-binding Protein, Domain 3"/>
    <property type="match status" value="1"/>
</dbReference>
<feature type="signal peptide" evidence="4">
    <location>
        <begin position="1"/>
        <end position="26"/>
    </location>
</feature>
<dbReference type="PIRSF" id="PIRSF002741">
    <property type="entry name" value="MppA"/>
    <property type="match status" value="1"/>
</dbReference>
<keyword evidence="2" id="KW-0813">Transport</keyword>
<reference evidence="6 7" key="1">
    <citation type="journal article" date="2014" name="Nature">
        <title>An environmental bacterial taxon with a large and distinct metabolic repertoire.</title>
        <authorList>
            <person name="Wilson M.C."/>
            <person name="Mori T."/>
            <person name="Ruckert C."/>
            <person name="Uria A.R."/>
            <person name="Helf M.J."/>
            <person name="Takada K."/>
            <person name="Gernert C."/>
            <person name="Steffens U.A."/>
            <person name="Heycke N."/>
            <person name="Schmitt S."/>
            <person name="Rinke C."/>
            <person name="Helfrich E.J."/>
            <person name="Brachmann A.O."/>
            <person name="Gurgui C."/>
            <person name="Wakimoto T."/>
            <person name="Kracht M."/>
            <person name="Crusemann M."/>
            <person name="Hentschel U."/>
            <person name="Abe I."/>
            <person name="Matsunaga S."/>
            <person name="Kalinowski J."/>
            <person name="Takeyama H."/>
            <person name="Piel J."/>
        </authorList>
    </citation>
    <scope>NUCLEOTIDE SEQUENCE [LARGE SCALE GENOMIC DNA]</scope>
    <source>
        <strain evidence="7">TSY2</strain>
    </source>
</reference>
<dbReference type="Gene3D" id="3.40.190.10">
    <property type="entry name" value="Periplasmic binding protein-like II"/>
    <property type="match status" value="1"/>
</dbReference>
<evidence type="ECO:0000259" key="5">
    <source>
        <dbReference type="Pfam" id="PF00496"/>
    </source>
</evidence>
<dbReference type="PANTHER" id="PTHR30290:SF9">
    <property type="entry name" value="OLIGOPEPTIDE-BINDING PROTEIN APPA"/>
    <property type="match status" value="1"/>
</dbReference>
<evidence type="ECO:0000256" key="1">
    <source>
        <dbReference type="ARBA" id="ARBA00005695"/>
    </source>
</evidence>
<dbReference type="InterPro" id="IPR000914">
    <property type="entry name" value="SBP_5_dom"/>
</dbReference>
<keyword evidence="7" id="KW-1185">Reference proteome</keyword>
<dbReference type="GO" id="GO:0030288">
    <property type="term" value="C:outer membrane-bounded periplasmic space"/>
    <property type="evidence" value="ECO:0007669"/>
    <property type="project" value="UniProtKB-ARBA"/>
</dbReference>
<dbReference type="SUPFAM" id="SSF53850">
    <property type="entry name" value="Periplasmic binding protein-like II"/>
    <property type="match status" value="1"/>
</dbReference>
<comment type="caution">
    <text evidence="6">The sequence shown here is derived from an EMBL/GenBank/DDBJ whole genome shotgun (WGS) entry which is preliminary data.</text>
</comment>
<accession>W4MAV8</accession>
<keyword evidence="3 4" id="KW-0732">Signal</keyword>
<dbReference type="PANTHER" id="PTHR30290">
    <property type="entry name" value="PERIPLASMIC BINDING COMPONENT OF ABC TRANSPORTER"/>
    <property type="match status" value="1"/>
</dbReference>
<organism evidence="6 7">
    <name type="scientific">Candidatus Entotheonella gemina</name>
    <dbReference type="NCBI Taxonomy" id="1429439"/>
    <lineage>
        <taxon>Bacteria</taxon>
        <taxon>Pseudomonadati</taxon>
        <taxon>Nitrospinota/Tectimicrobiota group</taxon>
        <taxon>Candidatus Tectimicrobiota</taxon>
        <taxon>Candidatus Entotheonellia</taxon>
        <taxon>Candidatus Entotheonellales</taxon>
        <taxon>Candidatus Entotheonellaceae</taxon>
        <taxon>Candidatus Entotheonella</taxon>
    </lineage>
</organism>
<evidence type="ECO:0000256" key="4">
    <source>
        <dbReference type="SAM" id="SignalP"/>
    </source>
</evidence>
<dbReference type="InterPro" id="IPR039424">
    <property type="entry name" value="SBP_5"/>
</dbReference>
<dbReference type="CDD" id="cd00995">
    <property type="entry name" value="PBP2_NikA_DppA_OppA_like"/>
    <property type="match status" value="1"/>
</dbReference>
<evidence type="ECO:0000256" key="2">
    <source>
        <dbReference type="ARBA" id="ARBA00022448"/>
    </source>
</evidence>
<dbReference type="AlphaFoldDB" id="W4MAV8"/>
<sequence>MHRRLRFIAILVIISLLAWGANLALAAEPKRGGTLRIAYGNKISHFDFHTAPGYELIMVAMNVGCGLVNVTPDGDFVGDAAESWDVSPDGKSYTFKLRDNVYFHDDTQVTAEAVKFSIDRLMDPATKSGMRRFYEPVDRVEVIDPSTVRVHMKRPYAFFLHMIAGYRTGLVLYSPEATEKYGLDDRKKGKPGAVVGCGPFKFVEWVPNDHFVMDRWEKYHQEGMPYVDRVLIRVIKDPVTQMAAFKAGEIDFIASFSPEHVATLKAQNPDAQILTGPESTPMTAMMKVTNPAPGEKKLSQKRVPHPLFGDVRVRKAVGCYGTDREAIVKIAFKGGATPWVGMISPGAIDSVDVNAMCPYDPEKAKALLQEAGYGPDNPLTFQLTTNTEKSVFNIIGTVIKEQMAKIGVQVNLHLVDKVTWMATVLRDGEWDMSIEDLAALLTIDGNT</sequence>
<dbReference type="GO" id="GO:1904680">
    <property type="term" value="F:peptide transmembrane transporter activity"/>
    <property type="evidence" value="ECO:0007669"/>
    <property type="project" value="TreeGrafter"/>
</dbReference>
<comment type="similarity">
    <text evidence="1">Belongs to the bacterial solute-binding protein 5 family.</text>
</comment>
<dbReference type="EMBL" id="AZHX01000484">
    <property type="protein sequence ID" value="ETX07290.1"/>
    <property type="molecule type" value="Genomic_DNA"/>
</dbReference>
<dbReference type="Proteomes" id="UP000019140">
    <property type="component" value="Unassembled WGS sequence"/>
</dbReference>